<dbReference type="Proteomes" id="UP000007752">
    <property type="component" value="Chromosome 1"/>
</dbReference>
<dbReference type="EMBL" id="CM000138">
    <property type="protein sequence ID" value="EEE54432.1"/>
    <property type="molecule type" value="Genomic_DNA"/>
</dbReference>
<organism evidence="2">
    <name type="scientific">Oryza sativa subsp. japonica</name>
    <name type="common">Rice</name>
    <dbReference type="NCBI Taxonomy" id="39947"/>
    <lineage>
        <taxon>Eukaryota</taxon>
        <taxon>Viridiplantae</taxon>
        <taxon>Streptophyta</taxon>
        <taxon>Embryophyta</taxon>
        <taxon>Tracheophyta</taxon>
        <taxon>Spermatophyta</taxon>
        <taxon>Magnoliopsida</taxon>
        <taxon>Liliopsida</taxon>
        <taxon>Poales</taxon>
        <taxon>Poaceae</taxon>
        <taxon>BOP clade</taxon>
        <taxon>Oryzoideae</taxon>
        <taxon>Oryzeae</taxon>
        <taxon>Oryzinae</taxon>
        <taxon>Oryza</taxon>
        <taxon>Oryza sativa</taxon>
    </lineage>
</organism>
<name>B9EVT3_ORYSJ</name>
<evidence type="ECO:0000256" key="1">
    <source>
        <dbReference type="SAM" id="MobiDB-lite"/>
    </source>
</evidence>
<feature type="region of interest" description="Disordered" evidence="1">
    <location>
        <begin position="167"/>
        <end position="191"/>
    </location>
</feature>
<protein>
    <submittedName>
        <fullName evidence="2">Uncharacterized protein</fullName>
    </submittedName>
</protein>
<dbReference type="AlphaFoldDB" id="B9EVT3"/>
<reference evidence="2" key="1">
    <citation type="journal article" date="2005" name="PLoS Biol.">
        <title>The genomes of Oryza sativa: a history of duplications.</title>
        <authorList>
            <person name="Yu J."/>
            <person name="Wang J."/>
            <person name="Lin W."/>
            <person name="Li S."/>
            <person name="Li H."/>
            <person name="Zhou J."/>
            <person name="Ni P."/>
            <person name="Dong W."/>
            <person name="Hu S."/>
            <person name="Zeng C."/>
            <person name="Zhang J."/>
            <person name="Zhang Y."/>
            <person name="Li R."/>
            <person name="Xu Z."/>
            <person name="Li S."/>
            <person name="Li X."/>
            <person name="Zheng H."/>
            <person name="Cong L."/>
            <person name="Lin L."/>
            <person name="Yin J."/>
            <person name="Geng J."/>
            <person name="Li G."/>
            <person name="Shi J."/>
            <person name="Liu J."/>
            <person name="Lv H."/>
            <person name="Li J."/>
            <person name="Wang J."/>
            <person name="Deng Y."/>
            <person name="Ran L."/>
            <person name="Shi X."/>
            <person name="Wang X."/>
            <person name="Wu Q."/>
            <person name="Li C."/>
            <person name="Ren X."/>
            <person name="Wang J."/>
            <person name="Wang X."/>
            <person name="Li D."/>
            <person name="Liu D."/>
            <person name="Zhang X."/>
            <person name="Ji Z."/>
            <person name="Zhao W."/>
            <person name="Sun Y."/>
            <person name="Zhang Z."/>
            <person name="Bao J."/>
            <person name="Han Y."/>
            <person name="Dong L."/>
            <person name="Ji J."/>
            <person name="Chen P."/>
            <person name="Wu S."/>
            <person name="Liu J."/>
            <person name="Xiao Y."/>
            <person name="Bu D."/>
            <person name="Tan J."/>
            <person name="Yang L."/>
            <person name="Ye C."/>
            <person name="Zhang J."/>
            <person name="Xu J."/>
            <person name="Zhou Y."/>
            <person name="Yu Y."/>
            <person name="Zhang B."/>
            <person name="Zhuang S."/>
            <person name="Wei H."/>
            <person name="Liu B."/>
            <person name="Lei M."/>
            <person name="Yu H."/>
            <person name="Li Y."/>
            <person name="Xu H."/>
            <person name="Wei S."/>
            <person name="He X."/>
            <person name="Fang L."/>
            <person name="Zhang Z."/>
            <person name="Zhang Y."/>
            <person name="Huang X."/>
            <person name="Su Z."/>
            <person name="Tong W."/>
            <person name="Li J."/>
            <person name="Tong Z."/>
            <person name="Li S."/>
            <person name="Ye J."/>
            <person name="Wang L."/>
            <person name="Fang L."/>
            <person name="Lei T."/>
            <person name="Chen C."/>
            <person name="Chen H."/>
            <person name="Xu Z."/>
            <person name="Li H."/>
            <person name="Huang H."/>
            <person name="Zhang F."/>
            <person name="Xu H."/>
            <person name="Li N."/>
            <person name="Zhao C."/>
            <person name="Li S."/>
            <person name="Dong L."/>
            <person name="Huang Y."/>
            <person name="Li L."/>
            <person name="Xi Y."/>
            <person name="Qi Q."/>
            <person name="Li W."/>
            <person name="Zhang B."/>
            <person name="Hu W."/>
            <person name="Zhang Y."/>
            <person name="Tian X."/>
            <person name="Jiao Y."/>
            <person name="Liang X."/>
            <person name="Jin J."/>
            <person name="Gao L."/>
            <person name="Zheng W."/>
            <person name="Hao B."/>
            <person name="Liu S."/>
            <person name="Wang W."/>
            <person name="Yuan L."/>
            <person name="Cao M."/>
            <person name="McDermott J."/>
            <person name="Samudrala R."/>
            <person name="Wang J."/>
            <person name="Wong G.K."/>
            <person name="Yang H."/>
        </authorList>
    </citation>
    <scope>NUCLEOTIDE SEQUENCE [LARGE SCALE GENOMIC DNA]</scope>
</reference>
<gene>
    <name evidence="2" type="ORF">OsJ_01501</name>
</gene>
<feature type="region of interest" description="Disordered" evidence="1">
    <location>
        <begin position="71"/>
        <end position="100"/>
    </location>
</feature>
<evidence type="ECO:0000313" key="2">
    <source>
        <dbReference type="EMBL" id="EEE54432.1"/>
    </source>
</evidence>
<sequence>MPTGRAGYRSATKSRHLSPLTAWISSHVAYCGSHREHDDHDGVVVRCRQSLARPVVEEADGGGVLHIGANEARGSRQRRRGRTAVGSLGPRQKEGAEAVGTGAERWAVGGLYLGEEDGDSLMTPFGGRSRRREHGGHQIGDDGWRWCVGEAVVIAAGDPELLGERHLLDHPRGHFPGQRKEQRQQQCGHRQ</sequence>
<proteinExistence type="predicted"/>
<feature type="compositionally biased region" description="Basic and acidic residues" evidence="1">
    <location>
        <begin position="167"/>
        <end position="183"/>
    </location>
</feature>
<reference evidence="2" key="2">
    <citation type="submission" date="2008-12" db="EMBL/GenBank/DDBJ databases">
        <title>Improved gene annotation of the rice (Oryza sativa) genomes.</title>
        <authorList>
            <person name="Wang J."/>
            <person name="Li R."/>
            <person name="Fan W."/>
            <person name="Huang Q."/>
            <person name="Zhang J."/>
            <person name="Zhou Y."/>
            <person name="Hu Y."/>
            <person name="Zi S."/>
            <person name="Li J."/>
            <person name="Ni P."/>
            <person name="Zheng H."/>
            <person name="Zhang Y."/>
            <person name="Zhao M."/>
            <person name="Hao Q."/>
            <person name="McDermott J."/>
            <person name="Samudrala R."/>
            <person name="Kristiansen K."/>
            <person name="Wong G.K.-S."/>
        </authorList>
    </citation>
    <scope>NUCLEOTIDE SEQUENCE</scope>
</reference>
<accession>B9EVT3</accession>